<reference evidence="1" key="1">
    <citation type="submission" date="2021-08" db="EMBL/GenBank/DDBJ databases">
        <title>Global Aspergillus fumigatus from environmental and clinical sources.</title>
        <authorList>
            <person name="Barber A."/>
            <person name="Sae-Ong T."/>
        </authorList>
    </citation>
    <scope>NUCLEOTIDE SEQUENCE</scope>
    <source>
        <strain evidence="1">NRZ-2016-071</strain>
    </source>
</reference>
<dbReference type="EMBL" id="JAIBSC010000028">
    <property type="protein sequence ID" value="KAH1907341.1"/>
    <property type="molecule type" value="Genomic_DNA"/>
</dbReference>
<evidence type="ECO:0000313" key="2">
    <source>
        <dbReference type="Proteomes" id="UP000813423"/>
    </source>
</evidence>
<comment type="caution">
    <text evidence="1">The sequence shown here is derived from an EMBL/GenBank/DDBJ whole genome shotgun (WGS) entry which is preliminary data.</text>
</comment>
<proteinExistence type="predicted"/>
<protein>
    <submittedName>
        <fullName evidence="1">Uncharacterized protein</fullName>
    </submittedName>
</protein>
<accession>A0A9P8NJ40</accession>
<dbReference type="Proteomes" id="UP000813423">
    <property type="component" value="Unassembled WGS sequence"/>
</dbReference>
<name>A0A9P8NJ40_ASPFM</name>
<gene>
    <name evidence="1" type="ORF">KXV57_004301</name>
</gene>
<dbReference type="AlphaFoldDB" id="A0A9P8NJ40"/>
<sequence>MNTPLPPQSCSTNDVSSCMSDHNLPITHHPSSRQQCVVSDQVIDSGIHDAKLHPRSLRNTTCKLHCITPYEWHGRSISLEVLEGTGDSTWPEEIWSSDTPGGHS</sequence>
<evidence type="ECO:0000313" key="1">
    <source>
        <dbReference type="EMBL" id="KAH1907341.1"/>
    </source>
</evidence>
<organism evidence="1 2">
    <name type="scientific">Aspergillus fumigatus</name>
    <name type="common">Neosartorya fumigata</name>
    <dbReference type="NCBI Taxonomy" id="746128"/>
    <lineage>
        <taxon>Eukaryota</taxon>
        <taxon>Fungi</taxon>
        <taxon>Dikarya</taxon>
        <taxon>Ascomycota</taxon>
        <taxon>Pezizomycotina</taxon>
        <taxon>Eurotiomycetes</taxon>
        <taxon>Eurotiomycetidae</taxon>
        <taxon>Eurotiales</taxon>
        <taxon>Aspergillaceae</taxon>
        <taxon>Aspergillus</taxon>
        <taxon>Aspergillus subgen. Fumigati</taxon>
    </lineage>
</organism>